<evidence type="ECO:0000313" key="2">
    <source>
        <dbReference type="Proteomes" id="UP000177418"/>
    </source>
</evidence>
<dbReference type="Pfam" id="PF11950">
    <property type="entry name" value="DUF3467"/>
    <property type="match status" value="1"/>
</dbReference>
<evidence type="ECO:0000313" key="1">
    <source>
        <dbReference type="EMBL" id="OGK53429.1"/>
    </source>
</evidence>
<gene>
    <name evidence="1" type="ORF">A3H78_02750</name>
</gene>
<dbReference type="AlphaFoldDB" id="A0A1F7JCU0"/>
<dbReference type="InterPro" id="IPR021857">
    <property type="entry name" value="DUF3467"/>
</dbReference>
<reference evidence="1 2" key="1">
    <citation type="journal article" date="2016" name="Nat. Commun.">
        <title>Thousands of microbial genomes shed light on interconnected biogeochemical processes in an aquifer system.</title>
        <authorList>
            <person name="Anantharaman K."/>
            <person name="Brown C.T."/>
            <person name="Hug L.A."/>
            <person name="Sharon I."/>
            <person name="Castelle C.J."/>
            <person name="Probst A.J."/>
            <person name="Thomas B.C."/>
            <person name="Singh A."/>
            <person name="Wilkins M.J."/>
            <person name="Karaoz U."/>
            <person name="Brodie E.L."/>
            <person name="Williams K.H."/>
            <person name="Hubbard S.S."/>
            <person name="Banfield J.F."/>
        </authorList>
    </citation>
    <scope>NUCLEOTIDE SEQUENCE [LARGE SCALE GENOMIC DNA]</scope>
</reference>
<name>A0A1F7JCU0_9BACT</name>
<comment type="caution">
    <text evidence="1">The sequence shown here is derived from an EMBL/GenBank/DDBJ whole genome shotgun (WGS) entry which is preliminary data.</text>
</comment>
<organism evidence="1 2">
    <name type="scientific">Candidatus Roizmanbacteria bacterium RIFCSPLOWO2_02_FULL_36_11</name>
    <dbReference type="NCBI Taxonomy" id="1802071"/>
    <lineage>
        <taxon>Bacteria</taxon>
        <taxon>Candidatus Roizmaniibacteriota</taxon>
    </lineage>
</organism>
<dbReference type="Proteomes" id="UP000177418">
    <property type="component" value="Unassembled WGS sequence"/>
</dbReference>
<proteinExistence type="predicted"/>
<accession>A0A1F7JCU0</accession>
<sequence>MAVKIGNQELKIIPYRSEDKPRIFSNYVRVVSSSQDITVQFADVKPPESDEETKKIMEKKELKMPIDVEIVLPIDVARSLASVLNEQLDKLKVDK</sequence>
<protein>
    <submittedName>
        <fullName evidence="1">Uncharacterized protein</fullName>
    </submittedName>
</protein>
<dbReference type="EMBL" id="MGAV01000019">
    <property type="protein sequence ID" value="OGK53429.1"/>
    <property type="molecule type" value="Genomic_DNA"/>
</dbReference>